<evidence type="ECO:0000256" key="3">
    <source>
        <dbReference type="ARBA" id="ARBA00022833"/>
    </source>
</evidence>
<dbReference type="SUPFAM" id="SSF57701">
    <property type="entry name" value="Zn2/Cys6 DNA-binding domain"/>
    <property type="match status" value="1"/>
</dbReference>
<evidence type="ECO:0000259" key="11">
    <source>
        <dbReference type="PROSITE" id="PS50048"/>
    </source>
</evidence>
<dbReference type="GO" id="GO:0005634">
    <property type="term" value="C:nucleus"/>
    <property type="evidence" value="ECO:0007669"/>
    <property type="project" value="UniProtKB-SubCell"/>
</dbReference>
<feature type="compositionally biased region" description="Polar residues" evidence="10">
    <location>
        <begin position="664"/>
        <end position="684"/>
    </location>
</feature>
<dbReference type="AlphaFoldDB" id="S3CIK1"/>
<evidence type="ECO:0000256" key="5">
    <source>
        <dbReference type="ARBA" id="ARBA00023015"/>
    </source>
</evidence>
<dbReference type="Pfam" id="PF00172">
    <property type="entry name" value="Zn_clus"/>
    <property type="match status" value="1"/>
</dbReference>
<keyword evidence="3" id="KW-0862">Zinc</keyword>
<evidence type="ECO:0000256" key="7">
    <source>
        <dbReference type="ARBA" id="ARBA00023159"/>
    </source>
</evidence>
<dbReference type="EMBL" id="KE145372">
    <property type="protein sequence ID" value="EPE25099.1"/>
    <property type="molecule type" value="Genomic_DNA"/>
</dbReference>
<evidence type="ECO:0000256" key="10">
    <source>
        <dbReference type="SAM" id="MobiDB-lite"/>
    </source>
</evidence>
<accession>S3CIK1</accession>
<feature type="compositionally biased region" description="Basic residues" evidence="10">
    <location>
        <begin position="16"/>
        <end position="27"/>
    </location>
</feature>
<dbReference type="FunFam" id="4.10.240.10:FF:000005">
    <property type="entry name" value="Quinic acid utilization activator"/>
    <property type="match status" value="1"/>
</dbReference>
<dbReference type="PANTHER" id="PTHR47655:SF2">
    <property type="entry name" value="QUINIC ACID UTILIZATION ACTIVATOR"/>
    <property type="match status" value="1"/>
</dbReference>
<keyword evidence="6 12" id="KW-0238">DNA-binding</keyword>
<keyword evidence="5" id="KW-0805">Transcription regulation</keyword>
<dbReference type="PROSITE" id="PS00463">
    <property type="entry name" value="ZN2_CY6_FUNGAL_1"/>
    <property type="match status" value="1"/>
</dbReference>
<dbReference type="InterPro" id="IPR052783">
    <property type="entry name" value="Metabolic/Drug-Res_Regulator"/>
</dbReference>
<proteinExistence type="predicted"/>
<gene>
    <name evidence="12" type="ORF">GLAREA_11680</name>
</gene>
<evidence type="ECO:0000256" key="9">
    <source>
        <dbReference type="ARBA" id="ARBA00023242"/>
    </source>
</evidence>
<dbReference type="InterPro" id="IPR007219">
    <property type="entry name" value="XnlR_reg_dom"/>
</dbReference>
<feature type="compositionally biased region" description="Polar residues" evidence="10">
    <location>
        <begin position="636"/>
        <end position="657"/>
    </location>
</feature>
<comment type="subcellular location">
    <subcellularLocation>
        <location evidence="1">Nucleus</location>
    </subcellularLocation>
</comment>
<keyword evidence="13" id="KW-1185">Reference proteome</keyword>
<keyword evidence="7" id="KW-0010">Activator</keyword>
<evidence type="ECO:0000256" key="8">
    <source>
        <dbReference type="ARBA" id="ARBA00023163"/>
    </source>
</evidence>
<reference evidence="12 13" key="1">
    <citation type="journal article" date="2013" name="BMC Genomics">
        <title>Genomics-driven discovery of the pneumocandin biosynthetic gene cluster in the fungus Glarea lozoyensis.</title>
        <authorList>
            <person name="Chen L."/>
            <person name="Yue Q."/>
            <person name="Zhang X."/>
            <person name="Xiang M."/>
            <person name="Wang C."/>
            <person name="Li S."/>
            <person name="Che Y."/>
            <person name="Ortiz-Lopez F.J."/>
            <person name="Bills G.F."/>
            <person name="Liu X."/>
            <person name="An Z."/>
        </authorList>
    </citation>
    <scope>NUCLEOTIDE SEQUENCE [LARGE SCALE GENOMIC DNA]</scope>
    <source>
        <strain evidence="13">ATCC 20868 / MF5171</strain>
    </source>
</reference>
<dbReference type="KEGG" id="glz:GLAREA_11680"/>
<keyword evidence="4" id="KW-0672">Quinate metabolism</keyword>
<keyword evidence="8" id="KW-0804">Transcription</keyword>
<feature type="domain" description="Zn(2)-C6 fungal-type" evidence="11">
    <location>
        <begin position="30"/>
        <end position="60"/>
    </location>
</feature>
<evidence type="ECO:0000313" key="12">
    <source>
        <dbReference type="EMBL" id="EPE25099.1"/>
    </source>
</evidence>
<evidence type="ECO:0000256" key="2">
    <source>
        <dbReference type="ARBA" id="ARBA00022723"/>
    </source>
</evidence>
<dbReference type="Proteomes" id="UP000016922">
    <property type="component" value="Unassembled WGS sequence"/>
</dbReference>
<dbReference type="GO" id="GO:0006351">
    <property type="term" value="P:DNA-templated transcription"/>
    <property type="evidence" value="ECO:0007669"/>
    <property type="project" value="InterPro"/>
</dbReference>
<evidence type="ECO:0000256" key="6">
    <source>
        <dbReference type="ARBA" id="ARBA00023125"/>
    </source>
</evidence>
<dbReference type="InterPro" id="IPR001138">
    <property type="entry name" value="Zn2Cys6_DnaBD"/>
</dbReference>
<feature type="region of interest" description="Disordered" evidence="10">
    <location>
        <begin position="145"/>
        <end position="166"/>
    </location>
</feature>
<sequence length="883" mass="98426">MDQKSPPIEEEDGLKGKKSKQGPRKRVSQACDKCRSRKDKCDGAKPACSTCVANGRACSYDANVKKRGLPEGYVRGLEKLWGLAIRDVDKIEDNMLEAITRKNGDQQDWNDEAGSESLVKLWRKSQLSQELERVLSSIETVAESGKRKRLDSDAQPDRQGLGTDFGGSLPAEIDRIDALKLKTDTVTTQIIPEGNGHRSILTPAEGALDRIPDLPSETWHLLDVYFSYTHPWLPIIEKHDLLRTSYQYSQNQNSGCASGDHAVLWAVIAYSKFQHRAINNIPRAQGSVRDVVWTAERMYAHARTLIPNEEGIFELGHLQALLILTLANIGMGYLSRAWILVGNAVRAALNLQLHKWPEPTSNEYRPKSRAKHIFLGCFVLDTIIAARLGHRPHLRADDASEVGLIDEDGLEEWDPWTDSLSVRKTYLASSRVPSSILSTFNRLVQVLQVLSEAICAPSDDRSLQISTGLLERLHVFSRSQSPPLYFDSSSANSEQALSLLPHQYHLHFTYFTTLAFSQMLAHNQRQDALSLETPLRTARHISELLKRHSGIYGLLIVPPTYEYFIKSAYDIVSEVQSSIDHTHVTFNDWKHDLDVCLDEMENSWTTFESLRDEVSRQFPTRRRRESEVAFDLINGMNQQQPQPDTPMSAQTPQSSHMSGPYSPNPFSGQSHNSMNTLRPRTLSHTMGMPPSTLHRSQSFGRTTHGLPQPPSMYQNAHAVLINRGDQPQAAAARSGGSQVAPRLNLAVESPLDPQFASNLSAISDNDTDPLANEFAALDAMEWTGNWDQSLLNLGFTDRDNMNQDFYTFCQEPDPLHPNTVFQQLVANSNAEVTDFFDGSGLGLGASVGAFGMGLIDEHEGIEASQILQSLSAAEDERAGRVLN</sequence>
<dbReference type="CDD" id="cd00067">
    <property type="entry name" value="GAL4"/>
    <property type="match status" value="1"/>
</dbReference>
<dbReference type="STRING" id="1116229.S3CIK1"/>
<name>S3CIK1_GLAL2</name>
<dbReference type="PANTHER" id="PTHR47655">
    <property type="entry name" value="QUINIC ACID UTILIZATION ACTIVATOR"/>
    <property type="match status" value="1"/>
</dbReference>
<dbReference type="OrthoDB" id="3364175at2759"/>
<keyword evidence="2" id="KW-0479">Metal-binding</keyword>
<dbReference type="InterPro" id="IPR036864">
    <property type="entry name" value="Zn2-C6_fun-type_DNA-bd_sf"/>
</dbReference>
<dbReference type="GeneID" id="19470721"/>
<dbReference type="Gene3D" id="4.10.240.10">
    <property type="entry name" value="Zn(2)-C6 fungal-type DNA-binding domain"/>
    <property type="match status" value="1"/>
</dbReference>
<dbReference type="HOGENOM" id="CLU_007607_1_1_1"/>
<protein>
    <submittedName>
        <fullName evidence="12">Zn2/Cys6 DNA-binding protein</fullName>
    </submittedName>
</protein>
<feature type="region of interest" description="Disordered" evidence="10">
    <location>
        <begin position="636"/>
        <end position="710"/>
    </location>
</feature>
<dbReference type="RefSeq" id="XP_008088014.1">
    <property type="nucleotide sequence ID" value="XM_008089823.1"/>
</dbReference>
<dbReference type="GO" id="GO:0003677">
    <property type="term" value="F:DNA binding"/>
    <property type="evidence" value="ECO:0007669"/>
    <property type="project" value="UniProtKB-KW"/>
</dbReference>
<dbReference type="CDD" id="cd12148">
    <property type="entry name" value="fungal_TF_MHR"/>
    <property type="match status" value="1"/>
</dbReference>
<evidence type="ECO:0000256" key="1">
    <source>
        <dbReference type="ARBA" id="ARBA00004123"/>
    </source>
</evidence>
<dbReference type="GO" id="GO:0008270">
    <property type="term" value="F:zinc ion binding"/>
    <property type="evidence" value="ECO:0007669"/>
    <property type="project" value="InterPro"/>
</dbReference>
<dbReference type="GO" id="GO:0045944">
    <property type="term" value="P:positive regulation of transcription by RNA polymerase II"/>
    <property type="evidence" value="ECO:0007669"/>
    <property type="project" value="TreeGrafter"/>
</dbReference>
<dbReference type="SMART" id="SM00066">
    <property type="entry name" value="GAL4"/>
    <property type="match status" value="1"/>
</dbReference>
<dbReference type="Pfam" id="PF04082">
    <property type="entry name" value="Fungal_trans"/>
    <property type="match status" value="1"/>
</dbReference>
<dbReference type="SMART" id="SM00906">
    <property type="entry name" value="Fungal_trans"/>
    <property type="match status" value="1"/>
</dbReference>
<keyword evidence="9" id="KW-0539">Nucleus</keyword>
<evidence type="ECO:0000313" key="13">
    <source>
        <dbReference type="Proteomes" id="UP000016922"/>
    </source>
</evidence>
<dbReference type="PROSITE" id="PS50048">
    <property type="entry name" value="ZN2_CY6_FUNGAL_2"/>
    <property type="match status" value="1"/>
</dbReference>
<dbReference type="OMA" id="VMELKQW"/>
<organism evidence="12 13">
    <name type="scientific">Glarea lozoyensis (strain ATCC 20868 / MF5171)</name>
    <dbReference type="NCBI Taxonomy" id="1116229"/>
    <lineage>
        <taxon>Eukaryota</taxon>
        <taxon>Fungi</taxon>
        <taxon>Dikarya</taxon>
        <taxon>Ascomycota</taxon>
        <taxon>Pezizomycotina</taxon>
        <taxon>Leotiomycetes</taxon>
        <taxon>Helotiales</taxon>
        <taxon>Helotiaceae</taxon>
        <taxon>Glarea</taxon>
    </lineage>
</organism>
<dbReference type="eggNOG" id="ENOG502S3FG">
    <property type="taxonomic scope" value="Eukaryota"/>
</dbReference>
<dbReference type="GO" id="GO:0000981">
    <property type="term" value="F:DNA-binding transcription factor activity, RNA polymerase II-specific"/>
    <property type="evidence" value="ECO:0007669"/>
    <property type="project" value="InterPro"/>
</dbReference>
<feature type="region of interest" description="Disordered" evidence="10">
    <location>
        <begin position="1"/>
        <end position="30"/>
    </location>
</feature>
<evidence type="ECO:0000256" key="4">
    <source>
        <dbReference type="ARBA" id="ARBA00022911"/>
    </source>
</evidence>